<reference evidence="3 4" key="1">
    <citation type="submission" date="2010-12" db="EMBL/GenBank/DDBJ databases">
        <title>The Genome Sequence of Clostridium symbiosum strain WAL-14163.</title>
        <authorList>
            <person name="Earl A."/>
            <person name="Ward D."/>
            <person name="Feldgarden M."/>
            <person name="Gevers D."/>
            <person name="Finegold S.M."/>
            <person name="Summanen P.H."/>
            <person name="Molitoris D.R."/>
            <person name="Vaisanen M.L."/>
            <person name="Daigneault M."/>
            <person name="Young S.K."/>
            <person name="Zeng Q."/>
            <person name="Gargeya S."/>
            <person name="Fitzgerald M."/>
            <person name="Haas B."/>
            <person name="Abouelleil A."/>
            <person name="Alvarado L."/>
            <person name="Arachchi H.M."/>
            <person name="Berlin A."/>
            <person name="Brown A."/>
            <person name="Chapman S.B."/>
            <person name="Chen Z."/>
            <person name="Dunbar C."/>
            <person name="Freedman E."/>
            <person name="Gearin G."/>
            <person name="Gellesch M."/>
            <person name="Goldberg J."/>
            <person name="Griggs A."/>
            <person name="Gujja S."/>
            <person name="Heilman E."/>
            <person name="Heiman D."/>
            <person name="Howarth C."/>
            <person name="Larson L."/>
            <person name="Lui A."/>
            <person name="MacDonald P.J.P."/>
            <person name="Mehta T."/>
            <person name="Montmayeur A."/>
            <person name="Murphy C."/>
            <person name="Neiman D."/>
            <person name="Pearson M."/>
            <person name="Priest M."/>
            <person name="Roberts A."/>
            <person name="Saif S."/>
            <person name="Shea T."/>
            <person name="Shenoy N."/>
            <person name="Sisk P."/>
            <person name="Stolte C."/>
            <person name="Sykes S."/>
            <person name="White J."/>
            <person name="Yandava C."/>
            <person name="Nusbaum C."/>
            <person name="Birren B."/>
        </authorList>
    </citation>
    <scope>NUCLEOTIDE SEQUENCE [LARGE SCALE GENOMIC DNA]</scope>
    <source>
        <strain evidence="3 4">WAL-14163</strain>
    </source>
</reference>
<dbReference type="InterPro" id="IPR017552">
    <property type="entry name" value="PHI/rmpB"/>
</dbReference>
<dbReference type="STRING" id="1512.GCA_900049235_02860"/>
<dbReference type="InterPro" id="IPR046348">
    <property type="entry name" value="SIS_dom_sf"/>
</dbReference>
<accession>E7GP09</accession>
<proteinExistence type="inferred from homology"/>
<feature type="domain" description="SIS" evidence="2">
    <location>
        <begin position="34"/>
        <end position="175"/>
    </location>
</feature>
<dbReference type="GO" id="GO:0016853">
    <property type="term" value="F:isomerase activity"/>
    <property type="evidence" value="ECO:0007669"/>
    <property type="project" value="InterPro"/>
</dbReference>
<protein>
    <recommendedName>
        <fullName evidence="2">SIS domain-containing protein</fullName>
    </recommendedName>
</protein>
<evidence type="ECO:0000313" key="4">
    <source>
        <dbReference type="Proteomes" id="UP000002970"/>
    </source>
</evidence>
<dbReference type="SUPFAM" id="SSF53697">
    <property type="entry name" value="SIS domain"/>
    <property type="match status" value="1"/>
</dbReference>
<organism evidence="3 4">
    <name type="scientific">Clostridium symbiosum (strain WAL-14163)</name>
    <dbReference type="NCBI Taxonomy" id="742740"/>
    <lineage>
        <taxon>Bacteria</taxon>
        <taxon>Bacillati</taxon>
        <taxon>Bacillota</taxon>
        <taxon>Clostridia</taxon>
        <taxon>Lachnospirales</taxon>
        <taxon>Lachnospiraceae</taxon>
        <taxon>Otoolea</taxon>
    </lineage>
</organism>
<dbReference type="GO" id="GO:0097367">
    <property type="term" value="F:carbohydrate derivative binding"/>
    <property type="evidence" value="ECO:0007669"/>
    <property type="project" value="InterPro"/>
</dbReference>
<dbReference type="CDD" id="cd05005">
    <property type="entry name" value="SIS_PHI"/>
    <property type="match status" value="1"/>
</dbReference>
<comment type="caution">
    <text evidence="3">The sequence shown here is derived from an EMBL/GenBank/DDBJ whole genome shotgun (WGS) entry which is preliminary data.</text>
</comment>
<evidence type="ECO:0000259" key="2">
    <source>
        <dbReference type="PROSITE" id="PS51464"/>
    </source>
</evidence>
<dbReference type="Gene3D" id="3.40.50.10490">
    <property type="entry name" value="Glucose-6-phosphate isomerase like protein, domain 1"/>
    <property type="match status" value="1"/>
</dbReference>
<evidence type="ECO:0000256" key="1">
    <source>
        <dbReference type="ARBA" id="ARBA00009235"/>
    </source>
</evidence>
<keyword evidence="4" id="KW-1185">Reference proteome</keyword>
<dbReference type="eggNOG" id="COG0794">
    <property type="taxonomic scope" value="Bacteria"/>
</dbReference>
<dbReference type="HOGENOM" id="CLU_094236_1_1_9"/>
<comment type="similarity">
    <text evidence="1">Belongs to the SIS family. PHI subfamily.</text>
</comment>
<dbReference type="PANTHER" id="PTHR43443:SF1">
    <property type="entry name" value="3-HEXULOSE-6-PHOSPHATE ISOMERASE"/>
    <property type="match status" value="1"/>
</dbReference>
<dbReference type="Pfam" id="PF01380">
    <property type="entry name" value="SIS"/>
    <property type="match status" value="1"/>
</dbReference>
<sequence length="188" mass="20909">MKGGTPVLKEHLKVIVKELQEACDGYDETNDAPIIESIMHSGKIFIAGAGRTGYIMRCFAMRLIHLGFCAYVIGDTEMIAAKAGDLLLIGSGSGETKTLRVYMEKAKQLGMKTVVFTCNRESALAREAKFSCVIRAQSKFQDGRISVQPMGSLFEQQLLLLTDCITLELARRMNIDFEQLKNRHSNLE</sequence>
<dbReference type="InterPro" id="IPR001347">
    <property type="entry name" value="SIS_dom"/>
</dbReference>
<dbReference type="Proteomes" id="UP000002970">
    <property type="component" value="Unassembled WGS sequence"/>
</dbReference>
<evidence type="ECO:0000313" key="3">
    <source>
        <dbReference type="EMBL" id="EGA93557.1"/>
    </source>
</evidence>
<dbReference type="PANTHER" id="PTHR43443">
    <property type="entry name" value="3-HEXULOSE-6-PHOSPHATE ISOMERASE"/>
    <property type="match status" value="1"/>
</dbReference>
<dbReference type="NCBIfam" id="TIGR03127">
    <property type="entry name" value="RuMP_HxlB"/>
    <property type="match status" value="1"/>
</dbReference>
<gene>
    <name evidence="3" type="ORF">HMPREF9474_02654</name>
</gene>
<dbReference type="PROSITE" id="PS51464">
    <property type="entry name" value="SIS"/>
    <property type="match status" value="1"/>
</dbReference>
<dbReference type="AlphaFoldDB" id="E7GP09"/>
<dbReference type="EMBL" id="ADLQ01000056">
    <property type="protein sequence ID" value="EGA93557.1"/>
    <property type="molecule type" value="Genomic_DNA"/>
</dbReference>
<dbReference type="GO" id="GO:1901135">
    <property type="term" value="P:carbohydrate derivative metabolic process"/>
    <property type="evidence" value="ECO:0007669"/>
    <property type="project" value="InterPro"/>
</dbReference>
<name>E7GP09_CLOS6</name>